<dbReference type="OrthoDB" id="8855at10239"/>
<evidence type="ECO:0000256" key="7">
    <source>
        <dbReference type="ARBA" id="ARBA00022989"/>
    </source>
</evidence>
<organism evidence="12 13">
    <name type="scientific">Macropodid alphaherpesvirus 1</name>
    <dbReference type="NCBI Taxonomy" id="137443"/>
    <lineage>
        <taxon>Viruses</taxon>
        <taxon>Duplodnaviria</taxon>
        <taxon>Heunggongvirae</taxon>
        <taxon>Peploviricota</taxon>
        <taxon>Herviviricetes</taxon>
        <taxon>Herpesvirales</taxon>
        <taxon>Orthoherpesviridae</taxon>
        <taxon>Alphaherpesvirinae</taxon>
        <taxon>Simplexvirus</taxon>
        <taxon>Simplexvirus macropodidalpha1</taxon>
    </lineage>
</organism>
<dbReference type="Proteomes" id="UP000169848">
    <property type="component" value="Segment"/>
</dbReference>
<feature type="domain" description="Ig-like" evidence="11">
    <location>
        <begin position="301"/>
        <end position="389"/>
    </location>
</feature>
<dbReference type="InterPro" id="IPR001038">
    <property type="entry name" value="GA_GC"/>
</dbReference>
<protein>
    <recommendedName>
        <fullName evidence="4">Envelope glycoprotein C</fullName>
    </recommendedName>
</protein>
<evidence type="ECO:0000256" key="2">
    <source>
        <dbReference type="ARBA" id="ARBA00005284"/>
    </source>
</evidence>
<evidence type="ECO:0000256" key="5">
    <source>
        <dbReference type="ARBA" id="ARBA00022581"/>
    </source>
</evidence>
<feature type="transmembrane region" description="Helical" evidence="10">
    <location>
        <begin position="402"/>
        <end position="425"/>
    </location>
</feature>
<keyword evidence="7 10" id="KW-1133">Transmembrane helix</keyword>
<accession>A0A0Y0A551</accession>
<evidence type="ECO:0000256" key="1">
    <source>
        <dbReference type="ARBA" id="ARBA00004167"/>
    </source>
</evidence>
<keyword evidence="5" id="KW-0945">Host-virus interaction</keyword>
<dbReference type="GeneID" id="26828073"/>
<dbReference type="SUPFAM" id="SSF48726">
    <property type="entry name" value="Immunoglobulin"/>
    <property type="match status" value="1"/>
</dbReference>
<proteinExistence type="inferred from homology"/>
<evidence type="ECO:0000256" key="3">
    <source>
        <dbReference type="ARBA" id="ARBA00011877"/>
    </source>
</evidence>
<keyword evidence="6 10" id="KW-0812">Transmembrane</keyword>
<comment type="subcellular location">
    <subcellularLocation>
        <location evidence="1">Membrane</location>
        <topology evidence="1">Single-pass membrane protein</topology>
    </subcellularLocation>
</comment>
<keyword evidence="13" id="KW-1185">Reference proteome</keyword>
<sequence length="431" mass="48405">MVGGGKLNRSGQPIMWILIITMFLPLSLGIGMPTIRSPVEISPKLKSPLLPPDTQRLDRRMRCVDSDITAEYGTRAIIRCRLGRPDTLRLRVWRYPIHTKLWDDESSTKTLLLNTTIPPGGVLVYDNLREQNGMVNEWSLPGGPRARVIYSMRGPFPKQHFIIKKTTPDTQGVYLWTVGPPDLPDIYGVLTRVRMVREPTLRLVSQPAMIGELTNATCQAEYYPDRPVDFVWLKNGVPINVINEHIQFQAHDDASVATSTIAFVAHADGSAPTTITCQLSWRNESNVLMYRVAREQLTMFPRPTMNITFIGEVATCTAHCVPDNVSLTWVVDDNILPPDHSFVTLRTCAHNQTLKSLRSELPAIHMSQRYTCRLSGYPSSILAPEYNISRPFDTNDTITQQLIFVLKIVGGTIGFLGLLILLVVVCTRVCR</sequence>
<evidence type="ECO:0000256" key="8">
    <source>
        <dbReference type="ARBA" id="ARBA00023136"/>
    </source>
</evidence>
<evidence type="ECO:0000313" key="12">
    <source>
        <dbReference type="EMBL" id="AMB17029.1"/>
    </source>
</evidence>
<comment type="similarity">
    <text evidence="2">Belongs to the herpesviridae glycoprotein C family.</text>
</comment>
<evidence type="ECO:0000256" key="6">
    <source>
        <dbReference type="ARBA" id="ARBA00022692"/>
    </source>
</evidence>
<keyword evidence="9" id="KW-0325">Glycoprotein</keyword>
<evidence type="ECO:0000313" key="13">
    <source>
        <dbReference type="Proteomes" id="UP000169848"/>
    </source>
</evidence>
<dbReference type="InterPro" id="IPR036179">
    <property type="entry name" value="Ig-like_dom_sf"/>
</dbReference>
<evidence type="ECO:0000256" key="4">
    <source>
        <dbReference type="ARBA" id="ARBA00013989"/>
    </source>
</evidence>
<feature type="domain" description="Ig-like" evidence="11">
    <location>
        <begin position="199"/>
        <end position="293"/>
    </location>
</feature>
<gene>
    <name evidence="12" type="primary">UL44</name>
</gene>
<evidence type="ECO:0000256" key="9">
    <source>
        <dbReference type="ARBA" id="ARBA00023180"/>
    </source>
</evidence>
<dbReference type="GO" id="GO:0016020">
    <property type="term" value="C:membrane"/>
    <property type="evidence" value="ECO:0007669"/>
    <property type="project" value="UniProtKB-SubCell"/>
</dbReference>
<keyword evidence="8 10" id="KW-0472">Membrane</keyword>
<evidence type="ECO:0000256" key="10">
    <source>
        <dbReference type="SAM" id="Phobius"/>
    </source>
</evidence>
<dbReference type="InterPro" id="IPR007110">
    <property type="entry name" value="Ig-like_dom"/>
</dbReference>
<dbReference type="PRINTS" id="PR00668">
    <property type="entry name" value="GLYCPROTEINC"/>
</dbReference>
<name>A0A0Y0A551_9ALPH</name>
<dbReference type="KEGG" id="vg:26828073"/>
<comment type="subunit">
    <text evidence="3">Interacts with host complement component C3b; this interaction inhibits host immune response by disregulating complement cascade.</text>
</comment>
<dbReference type="RefSeq" id="YP_009227276.1">
    <property type="nucleotide sequence ID" value="NC_029132.1"/>
</dbReference>
<feature type="transmembrane region" description="Helical" evidence="10">
    <location>
        <begin position="14"/>
        <end position="35"/>
    </location>
</feature>
<dbReference type="Pfam" id="PF02124">
    <property type="entry name" value="Marek_A"/>
    <property type="match status" value="1"/>
</dbReference>
<dbReference type="PROSITE" id="PS50835">
    <property type="entry name" value="IG_LIKE"/>
    <property type="match status" value="2"/>
</dbReference>
<evidence type="ECO:0000259" key="11">
    <source>
        <dbReference type="PROSITE" id="PS50835"/>
    </source>
</evidence>
<reference evidence="12 13" key="1">
    <citation type="journal article" date="2016" name="BMC Genomics">
        <title>The first genome sequence of a metatherian herpesvirus: Macropodid herpesvirus 1.</title>
        <authorList>
            <person name="Vaz P.K."/>
            <person name="Mahony T.J."/>
            <person name="Hartley C.A."/>
            <person name="Fowler E.V."/>
            <person name="Ficorilli N."/>
            <person name="Lee S.W."/>
            <person name="Gilkerson J.R."/>
            <person name="Browning G.F."/>
            <person name="Devlin J.M."/>
        </authorList>
    </citation>
    <scope>NUCLEOTIDE SEQUENCE [LARGE SCALE GENOMIC DNA]</scope>
    <source>
        <strain evidence="12">MaHV1.3076/08</strain>
    </source>
</reference>
<dbReference type="EMBL" id="KT594769">
    <property type="protein sequence ID" value="AMB17029.1"/>
    <property type="molecule type" value="Genomic_DNA"/>
</dbReference>